<dbReference type="EMBL" id="UYJE01009659">
    <property type="protein sequence ID" value="VDI75416.1"/>
    <property type="molecule type" value="Genomic_DNA"/>
</dbReference>
<keyword evidence="4" id="KW-1185">Reference proteome</keyword>
<reference evidence="3" key="1">
    <citation type="submission" date="2018-11" db="EMBL/GenBank/DDBJ databases">
        <authorList>
            <person name="Alioto T."/>
            <person name="Alioto T."/>
        </authorList>
    </citation>
    <scope>NUCLEOTIDE SEQUENCE</scope>
</reference>
<comment type="caution">
    <text evidence="3">The sequence shown here is derived from an EMBL/GenBank/DDBJ whole genome shotgun (WGS) entry which is preliminary data.</text>
</comment>
<sequence>MTPPNSRRKPAHCHIWSDEIGLALRDNKNVLFAWKENGGPQEGPLKDNKKKTTKKLRSARRQEIARQRNENLEKIMKAKFQDSKTIYKLINAHRVKPRVQLEELIVGDNTYSSPENIIIGWKKQFESLATPADRETSNYTDKDFDIDVIFDLCKNDDQELVFSTEEVKEAIESLNGYKSPDVFGLTAEHLKFGRAALLNCITEIINSFCEVENIPDLIKLGILSPVFKKKGVKLEAKNYRGITVLPVIGKCLEFLLGKRLRELIDILQNRLQTGFTPKVSPLFCALILYESILEAADMKSPQHVSFLDAKTAFDVVGHSSLYRKLFWQELLESYGY</sequence>
<gene>
    <name evidence="3" type="ORF">MGAL_10B003153</name>
</gene>
<protein>
    <recommendedName>
        <fullName evidence="2">Reverse transcriptase domain-containing protein</fullName>
    </recommendedName>
</protein>
<organism evidence="3 4">
    <name type="scientific">Mytilus galloprovincialis</name>
    <name type="common">Mediterranean mussel</name>
    <dbReference type="NCBI Taxonomy" id="29158"/>
    <lineage>
        <taxon>Eukaryota</taxon>
        <taxon>Metazoa</taxon>
        <taxon>Spiralia</taxon>
        <taxon>Lophotrochozoa</taxon>
        <taxon>Mollusca</taxon>
        <taxon>Bivalvia</taxon>
        <taxon>Autobranchia</taxon>
        <taxon>Pteriomorphia</taxon>
        <taxon>Mytilida</taxon>
        <taxon>Mytiloidea</taxon>
        <taxon>Mytilidae</taxon>
        <taxon>Mytilinae</taxon>
        <taxon>Mytilus</taxon>
    </lineage>
</organism>
<name>A0A8B6H8W4_MYTGA</name>
<dbReference type="AlphaFoldDB" id="A0A8B6H8W4"/>
<dbReference type="Pfam" id="PF00078">
    <property type="entry name" value="RVT_1"/>
    <property type="match status" value="1"/>
</dbReference>
<dbReference type="OrthoDB" id="6159030at2759"/>
<feature type="compositionally biased region" description="Basic residues" evidence="1">
    <location>
        <begin position="48"/>
        <end position="59"/>
    </location>
</feature>
<proteinExistence type="predicted"/>
<evidence type="ECO:0000256" key="1">
    <source>
        <dbReference type="SAM" id="MobiDB-lite"/>
    </source>
</evidence>
<feature type="region of interest" description="Disordered" evidence="1">
    <location>
        <begin position="35"/>
        <end position="62"/>
    </location>
</feature>
<accession>A0A8B6H8W4</accession>
<evidence type="ECO:0000313" key="4">
    <source>
        <dbReference type="Proteomes" id="UP000596742"/>
    </source>
</evidence>
<dbReference type="InterPro" id="IPR000477">
    <property type="entry name" value="RT_dom"/>
</dbReference>
<evidence type="ECO:0000313" key="3">
    <source>
        <dbReference type="EMBL" id="VDI75416.1"/>
    </source>
</evidence>
<dbReference type="PANTHER" id="PTHR19446">
    <property type="entry name" value="REVERSE TRANSCRIPTASES"/>
    <property type="match status" value="1"/>
</dbReference>
<feature type="domain" description="Reverse transcriptase" evidence="2">
    <location>
        <begin position="228"/>
        <end position="326"/>
    </location>
</feature>
<evidence type="ECO:0000259" key="2">
    <source>
        <dbReference type="Pfam" id="PF00078"/>
    </source>
</evidence>
<dbReference type="Proteomes" id="UP000596742">
    <property type="component" value="Unassembled WGS sequence"/>
</dbReference>